<dbReference type="Gene3D" id="1.10.8.60">
    <property type="match status" value="1"/>
</dbReference>
<dbReference type="KEGG" id="hat:RC74_00650"/>
<evidence type="ECO:0000313" key="2">
    <source>
        <dbReference type="EMBL" id="AML49985.1"/>
    </source>
</evidence>
<dbReference type="GO" id="GO:0003688">
    <property type="term" value="F:DNA replication origin binding"/>
    <property type="evidence" value="ECO:0007669"/>
    <property type="project" value="TreeGrafter"/>
</dbReference>
<accession>A0A126UW70</accession>
<proteinExistence type="predicted"/>
<dbReference type="SUPFAM" id="SSF52540">
    <property type="entry name" value="P-loop containing nucleoside triphosphate hydrolases"/>
    <property type="match status" value="1"/>
</dbReference>
<dbReference type="Pfam" id="PF22688">
    <property type="entry name" value="Hda_lid"/>
    <property type="match status" value="1"/>
</dbReference>
<dbReference type="OrthoDB" id="7390113at2"/>
<name>A0A126UW70_9RHOB</name>
<dbReference type="AlphaFoldDB" id="A0A126UW70"/>
<dbReference type="InterPro" id="IPR027417">
    <property type="entry name" value="P-loop_NTPase"/>
</dbReference>
<evidence type="ECO:0000259" key="1">
    <source>
        <dbReference type="Pfam" id="PF22688"/>
    </source>
</evidence>
<dbReference type="EMBL" id="CP014327">
    <property type="protein sequence ID" value="AML49985.1"/>
    <property type="molecule type" value="Genomic_DNA"/>
</dbReference>
<dbReference type="InterPro" id="IPR025662">
    <property type="entry name" value="Sigma_54_int_dom_ATP-bd_1"/>
</dbReference>
<organism evidence="2 3">
    <name type="scientific">Falsihalocynthiibacter arcticus</name>
    <dbReference type="NCBI Taxonomy" id="1579316"/>
    <lineage>
        <taxon>Bacteria</taxon>
        <taxon>Pseudomonadati</taxon>
        <taxon>Pseudomonadota</taxon>
        <taxon>Alphaproteobacteria</taxon>
        <taxon>Rhodobacterales</taxon>
        <taxon>Roseobacteraceae</taxon>
        <taxon>Falsihalocynthiibacter</taxon>
    </lineage>
</organism>
<dbReference type="GO" id="GO:0005886">
    <property type="term" value="C:plasma membrane"/>
    <property type="evidence" value="ECO:0007669"/>
    <property type="project" value="TreeGrafter"/>
</dbReference>
<evidence type="ECO:0000313" key="3">
    <source>
        <dbReference type="Proteomes" id="UP000070371"/>
    </source>
</evidence>
<dbReference type="RefSeq" id="WP_039000150.1">
    <property type="nucleotide sequence ID" value="NZ_CP014327.1"/>
</dbReference>
<feature type="domain" description="Hda lid" evidence="1">
    <location>
        <begin position="161"/>
        <end position="219"/>
    </location>
</feature>
<dbReference type="PANTHER" id="PTHR30050:SF5">
    <property type="entry name" value="DNAA REGULATORY INACTIVATOR HDA"/>
    <property type="match status" value="1"/>
</dbReference>
<keyword evidence="3" id="KW-1185">Reference proteome</keyword>
<gene>
    <name evidence="2" type="ORF">RC74_00650</name>
</gene>
<sequence length="230" mass="25317">MPRQLTLNLPVRTALGREDFFVSPSNAHALETLSAPTDWPLGKIVLCGETGSGKTHLAHVWAEQTQAQILQACDLEASNIEQLARAPLALEDADQIAQDGERETLLFHLHNLILANGHFLLLTARTAPSRWNIALPDLKSRMEGTAVVQLQAPDDMLLTVVLLKHFNDRQLHVAPEVVDYIIKRIPRSLGFIGELCVALDQTALSEKRAITRPLVAKVLDVLDKNHTTGA</sequence>
<dbReference type="Proteomes" id="UP000070371">
    <property type="component" value="Chromosome"/>
</dbReference>
<dbReference type="PROSITE" id="PS00675">
    <property type="entry name" value="SIGMA54_INTERACT_1"/>
    <property type="match status" value="1"/>
</dbReference>
<dbReference type="STRING" id="1579316.RC74_00650"/>
<dbReference type="PANTHER" id="PTHR30050">
    <property type="entry name" value="CHROMOSOMAL REPLICATION INITIATOR PROTEIN DNAA"/>
    <property type="match status" value="1"/>
</dbReference>
<dbReference type="GO" id="GO:0006270">
    <property type="term" value="P:DNA replication initiation"/>
    <property type="evidence" value="ECO:0007669"/>
    <property type="project" value="TreeGrafter"/>
</dbReference>
<dbReference type="InterPro" id="IPR055199">
    <property type="entry name" value="Hda_lid"/>
</dbReference>
<dbReference type="Gene3D" id="3.40.50.300">
    <property type="entry name" value="P-loop containing nucleotide triphosphate hydrolases"/>
    <property type="match status" value="1"/>
</dbReference>
<protein>
    <submittedName>
        <fullName evidence="2">Chromosomal replication initiator DnaA</fullName>
    </submittedName>
</protein>
<reference evidence="2" key="1">
    <citation type="submission" date="2016-02" db="EMBL/GenBank/DDBJ databases">
        <title>Complete genome sequence of Halocynthiibacter arcticus PAMC 20958t from arctic marine sediment.</title>
        <authorList>
            <person name="Lee Y.M."/>
            <person name="Baek K."/>
            <person name="Lee H.K."/>
            <person name="Shin S.C."/>
        </authorList>
    </citation>
    <scope>NUCLEOTIDE SEQUENCE [LARGE SCALE GENOMIC DNA]</scope>
    <source>
        <strain evidence="2">PAMC 20958</strain>
    </source>
</reference>